<protein>
    <submittedName>
        <fullName evidence="2">DUF58 domain-containing protein</fullName>
    </submittedName>
</protein>
<dbReference type="PANTHER" id="PTHR33608:SF7">
    <property type="entry name" value="DUF58 DOMAIN-CONTAINING PROTEIN"/>
    <property type="match status" value="1"/>
</dbReference>
<dbReference type="RefSeq" id="WP_386753229.1">
    <property type="nucleotide sequence ID" value="NZ_JBHSNM010000001.1"/>
</dbReference>
<evidence type="ECO:0000313" key="3">
    <source>
        <dbReference type="Proteomes" id="UP001596036"/>
    </source>
</evidence>
<name>A0ABW0SKV5_9GAMM</name>
<dbReference type="Gene3D" id="3.40.50.410">
    <property type="entry name" value="von Willebrand factor, type A domain"/>
    <property type="match status" value="1"/>
</dbReference>
<dbReference type="InterPro" id="IPR002881">
    <property type="entry name" value="DUF58"/>
</dbReference>
<keyword evidence="3" id="KW-1185">Reference proteome</keyword>
<evidence type="ECO:0000259" key="1">
    <source>
        <dbReference type="Pfam" id="PF01882"/>
    </source>
</evidence>
<sequence>MSAPDFIPRDVRARLKDVRLIPRRAAGTHGFGLHRSTSRGAGLEFAQYRAYEPGDELRQIDWKLYARSDRFFVRESERESPIPVWLLIDATASMTQADAARKQWTRLDAARSLAACLIEVALRQGDAFGIATLGGHGLDVVPASAGLRHRDRCLLALRGIHAEGAWPAEATLRPLWERIVPGALVVMLGDGFDDNATAFAQRLSAARREVLSIRILTTEERDFPFRGGHRFVDAESGAELLADAAAVRSDFLARFTAARRALNLQLAANGIRQVEYVLDEALDAPLRRLFAMHGDTESA</sequence>
<dbReference type="EMBL" id="JBHSNM010000001">
    <property type="protein sequence ID" value="MFC5569255.1"/>
    <property type="molecule type" value="Genomic_DNA"/>
</dbReference>
<dbReference type="PANTHER" id="PTHR33608">
    <property type="entry name" value="BLL2464 PROTEIN"/>
    <property type="match status" value="1"/>
</dbReference>
<proteinExistence type="predicted"/>
<dbReference type="InterPro" id="IPR036465">
    <property type="entry name" value="vWFA_dom_sf"/>
</dbReference>
<dbReference type="Proteomes" id="UP001596036">
    <property type="component" value="Unassembled WGS sequence"/>
</dbReference>
<comment type="caution">
    <text evidence="2">The sequence shown here is derived from an EMBL/GenBank/DDBJ whole genome shotgun (WGS) entry which is preliminary data.</text>
</comment>
<dbReference type="SUPFAM" id="SSF53300">
    <property type="entry name" value="vWA-like"/>
    <property type="match status" value="1"/>
</dbReference>
<feature type="domain" description="DUF58" evidence="1">
    <location>
        <begin position="47"/>
        <end position="259"/>
    </location>
</feature>
<evidence type="ECO:0000313" key="2">
    <source>
        <dbReference type="EMBL" id="MFC5569255.1"/>
    </source>
</evidence>
<dbReference type="Pfam" id="PF01882">
    <property type="entry name" value="DUF58"/>
    <property type="match status" value="1"/>
</dbReference>
<organism evidence="2 3">
    <name type="scientific">Lysobacter yangpyeongensis</name>
    <dbReference type="NCBI Taxonomy" id="346182"/>
    <lineage>
        <taxon>Bacteria</taxon>
        <taxon>Pseudomonadati</taxon>
        <taxon>Pseudomonadota</taxon>
        <taxon>Gammaproteobacteria</taxon>
        <taxon>Lysobacterales</taxon>
        <taxon>Lysobacteraceae</taxon>
        <taxon>Lysobacter</taxon>
    </lineage>
</organism>
<gene>
    <name evidence="2" type="ORF">ACFPN1_04120</name>
</gene>
<reference evidence="3" key="1">
    <citation type="journal article" date="2019" name="Int. J. Syst. Evol. Microbiol.">
        <title>The Global Catalogue of Microorganisms (GCM) 10K type strain sequencing project: providing services to taxonomists for standard genome sequencing and annotation.</title>
        <authorList>
            <consortium name="The Broad Institute Genomics Platform"/>
            <consortium name="The Broad Institute Genome Sequencing Center for Infectious Disease"/>
            <person name="Wu L."/>
            <person name="Ma J."/>
        </authorList>
    </citation>
    <scope>NUCLEOTIDE SEQUENCE [LARGE SCALE GENOMIC DNA]</scope>
    <source>
        <strain evidence="3">KACC 11407</strain>
    </source>
</reference>
<accession>A0ABW0SKV5</accession>